<evidence type="ECO:0000313" key="2">
    <source>
        <dbReference type="EMBL" id="MEE4544437.1"/>
    </source>
</evidence>
<organism evidence="2 3">
    <name type="scientific">Actinacidiphila polyblastidii</name>
    <dbReference type="NCBI Taxonomy" id="3110430"/>
    <lineage>
        <taxon>Bacteria</taxon>
        <taxon>Bacillati</taxon>
        <taxon>Actinomycetota</taxon>
        <taxon>Actinomycetes</taxon>
        <taxon>Kitasatosporales</taxon>
        <taxon>Streptomycetaceae</taxon>
        <taxon>Actinacidiphila</taxon>
    </lineage>
</organism>
<dbReference type="SUPFAM" id="SSF52266">
    <property type="entry name" value="SGNH hydrolase"/>
    <property type="match status" value="1"/>
</dbReference>
<proteinExistence type="predicted"/>
<feature type="region of interest" description="Disordered" evidence="1">
    <location>
        <begin position="1"/>
        <end position="40"/>
    </location>
</feature>
<comment type="caution">
    <text evidence="2">The sequence shown here is derived from an EMBL/GenBank/DDBJ whole genome shotgun (WGS) entry which is preliminary data.</text>
</comment>
<dbReference type="GO" id="GO:0016787">
    <property type="term" value="F:hydrolase activity"/>
    <property type="evidence" value="ECO:0007669"/>
    <property type="project" value="UniProtKB-KW"/>
</dbReference>
<evidence type="ECO:0000313" key="3">
    <source>
        <dbReference type="Proteomes" id="UP001344658"/>
    </source>
</evidence>
<protein>
    <submittedName>
        <fullName evidence="2">SGNH/GDSL hydrolase family protein</fullName>
    </submittedName>
</protein>
<gene>
    <name evidence="2" type="ORF">V2S66_20965</name>
</gene>
<feature type="compositionally biased region" description="Low complexity" evidence="1">
    <location>
        <begin position="10"/>
        <end position="31"/>
    </location>
</feature>
<name>A0ABU7PGQ5_9ACTN</name>
<dbReference type="InterPro" id="IPR038885">
    <property type="entry name" value="PLB1"/>
</dbReference>
<dbReference type="PANTHER" id="PTHR21325">
    <property type="entry name" value="PHOSPHOLIPASE B, PLB1"/>
    <property type="match status" value="1"/>
</dbReference>
<dbReference type="Pfam" id="PF00657">
    <property type="entry name" value="Lipase_GDSL"/>
    <property type="match status" value="1"/>
</dbReference>
<keyword evidence="3" id="KW-1185">Reference proteome</keyword>
<dbReference type="RefSeq" id="WP_330797433.1">
    <property type="nucleotide sequence ID" value="NZ_JAZEWV010000017.1"/>
</dbReference>
<keyword evidence="2" id="KW-0378">Hydrolase</keyword>
<dbReference type="Gene3D" id="3.40.50.1110">
    <property type="entry name" value="SGNH hydrolase"/>
    <property type="match status" value="1"/>
</dbReference>
<evidence type="ECO:0000256" key="1">
    <source>
        <dbReference type="SAM" id="MobiDB-lite"/>
    </source>
</evidence>
<dbReference type="EMBL" id="JAZEWV010000017">
    <property type="protein sequence ID" value="MEE4544437.1"/>
    <property type="molecule type" value="Genomic_DNA"/>
</dbReference>
<dbReference type="InterPro" id="IPR036514">
    <property type="entry name" value="SGNH_hydro_sf"/>
</dbReference>
<reference evidence="2 3" key="1">
    <citation type="submission" date="2023-12" db="EMBL/GenBank/DDBJ databases">
        <title>Streptomyces sp. V4-01.</title>
        <authorList>
            <person name="Somphong A."/>
            <person name="Phongsopitanun W."/>
        </authorList>
    </citation>
    <scope>NUCLEOTIDE SEQUENCE [LARGE SCALE GENOMIC DNA]</scope>
    <source>
        <strain evidence="2 3">V4-01</strain>
    </source>
</reference>
<accession>A0ABU7PGQ5</accession>
<dbReference type="Proteomes" id="UP001344658">
    <property type="component" value="Unassembled WGS sequence"/>
</dbReference>
<dbReference type="PANTHER" id="PTHR21325:SF31">
    <property type="entry name" value="GH22081P-RELATED"/>
    <property type="match status" value="1"/>
</dbReference>
<dbReference type="InterPro" id="IPR001087">
    <property type="entry name" value="GDSL"/>
</dbReference>
<sequence>MTPTAQISHSAAGSASPAAPGGGAPAAAARPPVRRPARPWNAHPASVAAIGDSITAGFNACDPFSDCPEASWATGSRGAVDSLSVRLGDGARSWNFARSGAHVTDLPAQARAAAAHRPAMVTVLIGANDACAPDLAAMTSVADFRTALHDTLSYLHRTLPGTQILVASIPDLEHLWSVGRANPVEKQLWRLGLCPTMLKDADSQSAAARTRRAAVSGRVTAYDAVLDQECARYARCRYDGGAVHRYPFGAGDLSRWDWFHPNKAGQARLAEILAAVVLAAAS</sequence>